<keyword evidence="6" id="KW-0863">Zinc-finger</keyword>
<dbReference type="GO" id="GO:0016567">
    <property type="term" value="P:protein ubiquitination"/>
    <property type="evidence" value="ECO:0007669"/>
    <property type="project" value="UniProtKB-UniPathway"/>
</dbReference>
<comment type="subcellular location">
    <subcellularLocation>
        <location evidence="2">Cytoplasm</location>
    </subcellularLocation>
    <subcellularLocation>
        <location evidence="1">Nucleus</location>
    </subcellularLocation>
</comment>
<evidence type="ECO:0000259" key="11">
    <source>
        <dbReference type="Pfam" id="PF12678"/>
    </source>
</evidence>
<dbReference type="GO" id="GO:0005634">
    <property type="term" value="C:nucleus"/>
    <property type="evidence" value="ECO:0007669"/>
    <property type="project" value="UniProtKB-SubCell"/>
</dbReference>
<dbReference type="GO" id="GO:0008270">
    <property type="term" value="F:zinc ion binding"/>
    <property type="evidence" value="ECO:0007669"/>
    <property type="project" value="UniProtKB-KW"/>
</dbReference>
<keyword evidence="9" id="KW-0539">Nucleus</keyword>
<dbReference type="SUPFAM" id="SSF57850">
    <property type="entry name" value="RING/U-box"/>
    <property type="match status" value="1"/>
</dbReference>
<evidence type="ECO:0000256" key="6">
    <source>
        <dbReference type="ARBA" id="ARBA00022771"/>
    </source>
</evidence>
<dbReference type="AlphaFoldDB" id="A0A0J9VG27"/>
<gene>
    <name evidence="12" type="ORF">FOXG_10518</name>
</gene>
<keyword evidence="5" id="KW-0479">Metal-binding</keyword>
<evidence type="ECO:0000313" key="12">
    <source>
        <dbReference type="EMBL" id="KNB10194.1"/>
    </source>
</evidence>
<keyword evidence="7" id="KW-0833">Ubl conjugation pathway</keyword>
<dbReference type="InterPro" id="IPR024766">
    <property type="entry name" value="Znf_RING_H2"/>
</dbReference>
<organism evidence="12 13">
    <name type="scientific">Fusarium oxysporum f. sp. lycopersici (strain 4287 / CBS 123668 / FGSC 9935 / NRRL 34936)</name>
    <name type="common">Fusarium vascular wilt of tomato</name>
    <dbReference type="NCBI Taxonomy" id="426428"/>
    <lineage>
        <taxon>Eukaryota</taxon>
        <taxon>Fungi</taxon>
        <taxon>Dikarya</taxon>
        <taxon>Ascomycota</taxon>
        <taxon>Pezizomycotina</taxon>
        <taxon>Sordariomycetes</taxon>
        <taxon>Hypocreomycetidae</taxon>
        <taxon>Hypocreales</taxon>
        <taxon>Nectriaceae</taxon>
        <taxon>Fusarium</taxon>
        <taxon>Fusarium oxysporum species complex</taxon>
    </lineage>
</organism>
<evidence type="ECO:0000313" key="13">
    <source>
        <dbReference type="Proteomes" id="UP000009097"/>
    </source>
</evidence>
<dbReference type="KEGG" id="fox:FOXG_10518"/>
<dbReference type="InterPro" id="IPR051031">
    <property type="entry name" value="RING-box_E3_Ubiquitin_Ligase"/>
</dbReference>
<name>A0A0J9VG27_FUSO4</name>
<dbReference type="Proteomes" id="UP000009097">
    <property type="component" value="Unassembled WGS sequence"/>
</dbReference>
<reference evidence="12" key="2">
    <citation type="journal article" date="2010" name="Nature">
        <title>Comparative genomics reveals mobile pathogenicity chromosomes in Fusarium.</title>
        <authorList>
            <person name="Ma L.J."/>
            <person name="van der Does H.C."/>
            <person name="Borkovich K.A."/>
            <person name="Coleman J.J."/>
            <person name="Daboussi M.J."/>
            <person name="Di Pietro A."/>
            <person name="Dufresne M."/>
            <person name="Freitag M."/>
            <person name="Grabherr M."/>
            <person name="Henrissat B."/>
            <person name="Houterman P.M."/>
            <person name="Kang S."/>
            <person name="Shim W.B."/>
            <person name="Woloshuk C."/>
            <person name="Xie X."/>
            <person name="Xu J.R."/>
            <person name="Antoniw J."/>
            <person name="Baker S.E."/>
            <person name="Bluhm B.H."/>
            <person name="Breakspear A."/>
            <person name="Brown D.W."/>
            <person name="Butchko R.A."/>
            <person name="Chapman S."/>
            <person name="Coulson R."/>
            <person name="Coutinho P.M."/>
            <person name="Danchin E.G."/>
            <person name="Diener A."/>
            <person name="Gale L.R."/>
            <person name="Gardiner D.M."/>
            <person name="Goff S."/>
            <person name="Hammond-Kosack K.E."/>
            <person name="Hilburn K."/>
            <person name="Hua-Van A."/>
            <person name="Jonkers W."/>
            <person name="Kazan K."/>
            <person name="Kodira C.D."/>
            <person name="Koehrsen M."/>
            <person name="Kumar L."/>
            <person name="Lee Y.H."/>
            <person name="Li L."/>
            <person name="Manners J.M."/>
            <person name="Miranda-Saavedra D."/>
            <person name="Mukherjee M."/>
            <person name="Park G."/>
            <person name="Park J."/>
            <person name="Park S.Y."/>
            <person name="Proctor R.H."/>
            <person name="Regev A."/>
            <person name="Ruiz-Roldan M.C."/>
            <person name="Sain D."/>
            <person name="Sakthikumar S."/>
            <person name="Sykes S."/>
            <person name="Schwartz D.C."/>
            <person name="Turgeon B.G."/>
            <person name="Wapinski I."/>
            <person name="Yoder O."/>
            <person name="Young S."/>
            <person name="Zeng Q."/>
            <person name="Zhou S."/>
            <person name="Galagan J."/>
            <person name="Cuomo C.A."/>
            <person name="Kistler H.C."/>
            <person name="Rep M."/>
        </authorList>
    </citation>
    <scope>NUCLEOTIDE SEQUENCE [LARGE SCALE GENOMIC DNA]</scope>
    <source>
        <strain evidence="12">4287</strain>
    </source>
</reference>
<feature type="domain" description="Zinc finger RING-H2-type" evidence="11">
    <location>
        <begin position="116"/>
        <end position="142"/>
    </location>
</feature>
<dbReference type="Gene3D" id="3.30.40.10">
    <property type="entry name" value="Zinc/RING finger domain, C3HC4 (zinc finger)"/>
    <property type="match status" value="1"/>
</dbReference>
<keyword evidence="8" id="KW-0862">Zinc</keyword>
<dbReference type="Pfam" id="PF12678">
    <property type="entry name" value="zf-rbx1"/>
    <property type="match status" value="1"/>
</dbReference>
<dbReference type="GeneID" id="28951990"/>
<keyword evidence="4" id="KW-0963">Cytoplasm</keyword>
<evidence type="ECO:0000256" key="8">
    <source>
        <dbReference type="ARBA" id="ARBA00022833"/>
    </source>
</evidence>
<evidence type="ECO:0000256" key="7">
    <source>
        <dbReference type="ARBA" id="ARBA00022786"/>
    </source>
</evidence>
<dbReference type="VEuPathDB" id="FungiDB:FOXG_10518"/>
<sequence>MADVEMSDAPVAKKGEGSGSKSVEGKKKFEVKKWNAVALWAWDIVVDNCAICRNHIMDLCMFTRILVVYISQSAHKSLGIECQANQASATSEECTVAWGICNVRLQRALSFRVIRLTETQHAFHFHCISRWLKARSVCPLDNRDWEFQKYGR</sequence>
<dbReference type="UniPathway" id="UPA00143"/>
<dbReference type="OrthoDB" id="8962942at2759"/>
<reference evidence="12" key="1">
    <citation type="submission" date="2007-04" db="EMBL/GenBank/DDBJ databases">
        <authorList>
            <consortium name="The Broad Institute Genome Sequencing Platform"/>
            <person name="Birren B."/>
            <person name="Lander E."/>
            <person name="Galagan J."/>
            <person name="Nusbaum C."/>
            <person name="Devon K."/>
            <person name="Ma L.-J."/>
            <person name="Jaffe D."/>
            <person name="Butler J."/>
            <person name="Alvarez P."/>
            <person name="Gnerre S."/>
            <person name="Grabherr M."/>
            <person name="Kleber M."/>
            <person name="Mauceli E."/>
            <person name="Brockman W."/>
            <person name="MacCallum I.A."/>
            <person name="Young S."/>
            <person name="LaButti K."/>
            <person name="DeCaprio D."/>
            <person name="Crawford M."/>
            <person name="Koehrsen M."/>
            <person name="Engels R."/>
            <person name="Montgomery P."/>
            <person name="Pearson M."/>
            <person name="Howarth C."/>
            <person name="Larson L."/>
            <person name="White J."/>
            <person name="O'Leary S."/>
            <person name="Kodira C."/>
            <person name="Zeng Q."/>
            <person name="Yandava C."/>
            <person name="Alvarado L."/>
            <person name="Kistler C."/>
            <person name="Shim W.-B."/>
            <person name="Kang S."/>
            <person name="Woloshuk C."/>
        </authorList>
    </citation>
    <scope>NUCLEOTIDE SEQUENCE</scope>
    <source>
        <strain evidence="12">4287</strain>
    </source>
</reference>
<protein>
    <submittedName>
        <fullName evidence="12">RING-box protein 1</fullName>
    </submittedName>
</protein>
<evidence type="ECO:0000256" key="1">
    <source>
        <dbReference type="ARBA" id="ARBA00004123"/>
    </source>
</evidence>
<evidence type="ECO:0000256" key="10">
    <source>
        <dbReference type="SAM" id="MobiDB-lite"/>
    </source>
</evidence>
<feature type="region of interest" description="Disordered" evidence="10">
    <location>
        <begin position="1"/>
        <end position="22"/>
    </location>
</feature>
<dbReference type="GO" id="GO:0005737">
    <property type="term" value="C:cytoplasm"/>
    <property type="evidence" value="ECO:0007669"/>
    <property type="project" value="UniProtKB-SubCell"/>
</dbReference>
<dbReference type="InterPro" id="IPR013083">
    <property type="entry name" value="Znf_RING/FYVE/PHD"/>
</dbReference>
<dbReference type="RefSeq" id="XP_018248239.1">
    <property type="nucleotide sequence ID" value="XM_018389894.1"/>
</dbReference>
<comment type="pathway">
    <text evidence="3">Protein modification; protein ubiquitination.</text>
</comment>
<evidence type="ECO:0000256" key="5">
    <source>
        <dbReference type="ARBA" id="ARBA00022723"/>
    </source>
</evidence>
<proteinExistence type="predicted"/>
<dbReference type="PANTHER" id="PTHR11210">
    <property type="entry name" value="RING BOX"/>
    <property type="match status" value="1"/>
</dbReference>
<evidence type="ECO:0000256" key="9">
    <source>
        <dbReference type="ARBA" id="ARBA00023242"/>
    </source>
</evidence>
<accession>A0A0J9VG27</accession>
<evidence type="ECO:0000256" key="3">
    <source>
        <dbReference type="ARBA" id="ARBA00004906"/>
    </source>
</evidence>
<dbReference type="CDD" id="cd16485">
    <property type="entry name" value="mRING-H2-C3H2C2D_RBX1"/>
    <property type="match status" value="1"/>
</dbReference>
<evidence type="ECO:0000256" key="4">
    <source>
        <dbReference type="ARBA" id="ARBA00022490"/>
    </source>
</evidence>
<evidence type="ECO:0000256" key="2">
    <source>
        <dbReference type="ARBA" id="ARBA00004496"/>
    </source>
</evidence>
<dbReference type="EMBL" id="DS231708">
    <property type="protein sequence ID" value="KNB10194.1"/>
    <property type="molecule type" value="Genomic_DNA"/>
</dbReference>